<dbReference type="Pfam" id="PF00027">
    <property type="entry name" value="cNMP_binding"/>
    <property type="match status" value="1"/>
</dbReference>
<name>A0A6N7PMU1_9BACT</name>
<dbReference type="PROSITE" id="PS00888">
    <property type="entry name" value="CNMP_BINDING_1"/>
    <property type="match status" value="1"/>
</dbReference>
<proteinExistence type="predicted"/>
<keyword evidence="5" id="KW-1185">Reference proteome</keyword>
<dbReference type="PANTHER" id="PTHR24567:SF74">
    <property type="entry name" value="HTH-TYPE TRANSCRIPTIONAL REGULATOR ARCR"/>
    <property type="match status" value="1"/>
</dbReference>
<dbReference type="GO" id="GO:0003700">
    <property type="term" value="F:DNA-binding transcription factor activity"/>
    <property type="evidence" value="ECO:0007669"/>
    <property type="project" value="TreeGrafter"/>
</dbReference>
<dbReference type="AlphaFoldDB" id="A0A6N7PMU1"/>
<protein>
    <submittedName>
        <fullName evidence="4">Cyclic nucleotide-binding domain-containing protein</fullName>
    </submittedName>
</protein>
<feature type="region of interest" description="Disordered" evidence="1">
    <location>
        <begin position="1"/>
        <end position="25"/>
    </location>
</feature>
<evidence type="ECO:0000259" key="2">
    <source>
        <dbReference type="PROSITE" id="PS50042"/>
    </source>
</evidence>
<gene>
    <name evidence="4" type="ORF">GF068_16365</name>
</gene>
<dbReference type="InterPro" id="IPR014710">
    <property type="entry name" value="RmlC-like_jellyroll"/>
</dbReference>
<evidence type="ECO:0000256" key="1">
    <source>
        <dbReference type="SAM" id="MobiDB-lite"/>
    </source>
</evidence>
<dbReference type="PROSITE" id="PS00889">
    <property type="entry name" value="CNMP_BINDING_2"/>
    <property type="match status" value="1"/>
</dbReference>
<dbReference type="CDD" id="cd00143">
    <property type="entry name" value="PP2Cc"/>
    <property type="match status" value="1"/>
</dbReference>
<dbReference type="PROSITE" id="PS51746">
    <property type="entry name" value="PPM_2"/>
    <property type="match status" value="1"/>
</dbReference>
<organism evidence="4 5">
    <name type="scientific">Polyangium spumosum</name>
    <dbReference type="NCBI Taxonomy" id="889282"/>
    <lineage>
        <taxon>Bacteria</taxon>
        <taxon>Pseudomonadati</taxon>
        <taxon>Myxococcota</taxon>
        <taxon>Polyangia</taxon>
        <taxon>Polyangiales</taxon>
        <taxon>Polyangiaceae</taxon>
        <taxon>Polyangium</taxon>
    </lineage>
</organism>
<dbReference type="SMART" id="SM00331">
    <property type="entry name" value="PP2C_SIG"/>
    <property type="match status" value="1"/>
</dbReference>
<evidence type="ECO:0000313" key="5">
    <source>
        <dbReference type="Proteomes" id="UP000440224"/>
    </source>
</evidence>
<sequence length="421" mass="45530">MWAMPLSVTSQAATHVGRKRKRNEDSHLVDPDLGLYVVADGMGGQAAGDVASRRAVDVARAYVADRVEVLIRFAESPTQENRIAAQELVASAIQAACADLWAMAENDPKLRGMGTTMVCFAVAGDRAVVGHVGDSRAYLVRDGIANRLTEDHTIVAASIKNGTMTKEQAKVSALRSVLTRAVGTQESVQVDTLLVEIMTGDVFLICSDGFYGYVEDEEVPTLCEGAPEGLAERLIDVANERGGRDNITAIVLSFSGATAEEPEALTKHEALRGIPLFMHLTYREQAEILAISEVKGYPAGAAIVTEGEPGEDLYVILRGRVAVEKDNVAITSILTGGYFGEMGLVDDSKRSATVRALEPTRTMVITRADMMNVMRREPVLAVKLLWSFVQGLSQRLRTVNTELSEARAELFEAQGVRPYTS</sequence>
<dbReference type="InterPro" id="IPR018490">
    <property type="entry name" value="cNMP-bd_dom_sf"/>
</dbReference>
<dbReference type="PROSITE" id="PS50042">
    <property type="entry name" value="CNMP_BINDING_3"/>
    <property type="match status" value="1"/>
</dbReference>
<comment type="caution">
    <text evidence="4">The sequence shown here is derived from an EMBL/GenBank/DDBJ whole genome shotgun (WGS) entry which is preliminary data.</text>
</comment>
<dbReference type="OrthoDB" id="5496340at2"/>
<dbReference type="Gene3D" id="2.60.120.10">
    <property type="entry name" value="Jelly Rolls"/>
    <property type="match status" value="1"/>
</dbReference>
<dbReference type="SUPFAM" id="SSF51206">
    <property type="entry name" value="cAMP-binding domain-like"/>
    <property type="match status" value="1"/>
</dbReference>
<dbReference type="GO" id="GO:0005829">
    <property type="term" value="C:cytosol"/>
    <property type="evidence" value="ECO:0007669"/>
    <property type="project" value="TreeGrafter"/>
</dbReference>
<accession>A0A6N7PMU1</accession>
<dbReference type="SMART" id="SM00332">
    <property type="entry name" value="PP2Cc"/>
    <property type="match status" value="1"/>
</dbReference>
<dbReference type="InterPro" id="IPR001932">
    <property type="entry name" value="PPM-type_phosphatase-like_dom"/>
</dbReference>
<dbReference type="SUPFAM" id="SSF81606">
    <property type="entry name" value="PP2C-like"/>
    <property type="match status" value="1"/>
</dbReference>
<feature type="domain" description="PPM-type phosphatase" evidence="3">
    <location>
        <begin position="5"/>
        <end position="254"/>
    </location>
</feature>
<feature type="domain" description="Cyclic nucleotide-binding" evidence="2">
    <location>
        <begin position="276"/>
        <end position="391"/>
    </location>
</feature>
<evidence type="ECO:0000313" key="4">
    <source>
        <dbReference type="EMBL" id="MRG93472.1"/>
    </source>
</evidence>
<dbReference type="Pfam" id="PF13672">
    <property type="entry name" value="PP2C_2"/>
    <property type="match status" value="1"/>
</dbReference>
<dbReference type="CDD" id="cd00038">
    <property type="entry name" value="CAP_ED"/>
    <property type="match status" value="1"/>
</dbReference>
<dbReference type="InterPro" id="IPR050397">
    <property type="entry name" value="Env_Response_Regulators"/>
</dbReference>
<dbReference type="SMART" id="SM00100">
    <property type="entry name" value="cNMP"/>
    <property type="match status" value="1"/>
</dbReference>
<dbReference type="Proteomes" id="UP000440224">
    <property type="component" value="Unassembled WGS sequence"/>
</dbReference>
<dbReference type="PANTHER" id="PTHR24567">
    <property type="entry name" value="CRP FAMILY TRANSCRIPTIONAL REGULATORY PROTEIN"/>
    <property type="match status" value="1"/>
</dbReference>
<dbReference type="InterPro" id="IPR018488">
    <property type="entry name" value="cNMP-bd_CS"/>
</dbReference>
<dbReference type="EMBL" id="WJIE01000004">
    <property type="protein sequence ID" value="MRG93472.1"/>
    <property type="molecule type" value="Genomic_DNA"/>
</dbReference>
<reference evidence="4 5" key="1">
    <citation type="submission" date="2019-10" db="EMBL/GenBank/DDBJ databases">
        <title>A soil myxobacterium in the family Polyangiaceae.</title>
        <authorList>
            <person name="Li Y."/>
            <person name="Wang J."/>
        </authorList>
    </citation>
    <scope>NUCLEOTIDE SEQUENCE [LARGE SCALE GENOMIC DNA]</scope>
    <source>
        <strain evidence="4 5">DSM 14734</strain>
    </source>
</reference>
<evidence type="ECO:0000259" key="3">
    <source>
        <dbReference type="PROSITE" id="PS51746"/>
    </source>
</evidence>
<dbReference type="Gene3D" id="3.60.40.10">
    <property type="entry name" value="PPM-type phosphatase domain"/>
    <property type="match status" value="1"/>
</dbReference>
<dbReference type="InterPro" id="IPR036457">
    <property type="entry name" value="PPM-type-like_dom_sf"/>
</dbReference>
<dbReference type="InterPro" id="IPR000595">
    <property type="entry name" value="cNMP-bd_dom"/>
</dbReference>